<dbReference type="EMBL" id="QKSB01000008">
    <property type="protein sequence ID" value="PZE16494.1"/>
    <property type="molecule type" value="Genomic_DNA"/>
</dbReference>
<dbReference type="Gene3D" id="2.60.40.1120">
    <property type="entry name" value="Carboxypeptidase-like, regulatory domain"/>
    <property type="match status" value="1"/>
</dbReference>
<protein>
    <recommendedName>
        <fullName evidence="4">Carboxypeptidase regulatory-like domain-containing protein</fullName>
    </recommendedName>
</protein>
<dbReference type="Pfam" id="PF13620">
    <property type="entry name" value="CarboxypepD_reg"/>
    <property type="match status" value="1"/>
</dbReference>
<dbReference type="Proteomes" id="UP000249248">
    <property type="component" value="Unassembled WGS sequence"/>
</dbReference>
<proteinExistence type="predicted"/>
<keyword evidence="1" id="KW-0732">Signal</keyword>
<accession>A0A2W1MYM9</accession>
<reference evidence="2 3" key="1">
    <citation type="submission" date="2018-06" db="EMBL/GenBank/DDBJ databases">
        <title>The draft genome sequence of Crocinitomix sp. SM1701.</title>
        <authorList>
            <person name="Zhang X."/>
        </authorList>
    </citation>
    <scope>NUCLEOTIDE SEQUENCE [LARGE SCALE GENOMIC DNA]</scope>
    <source>
        <strain evidence="2 3">SM1701</strain>
    </source>
</reference>
<evidence type="ECO:0000313" key="3">
    <source>
        <dbReference type="Proteomes" id="UP000249248"/>
    </source>
</evidence>
<dbReference type="RefSeq" id="WP_111063953.1">
    <property type="nucleotide sequence ID" value="NZ_JBHUCU010000005.1"/>
</dbReference>
<comment type="caution">
    <text evidence="2">The sequence shown here is derived from an EMBL/GenBank/DDBJ whole genome shotgun (WGS) entry which is preliminary data.</text>
</comment>
<keyword evidence="3" id="KW-1185">Reference proteome</keyword>
<dbReference type="InterPro" id="IPR008969">
    <property type="entry name" value="CarboxyPept-like_regulatory"/>
</dbReference>
<sequence length="317" mass="36469">MLRAFITLTILLSSITLTANTMEMSSPQIRFLNITGTIKDENNKALDNVTIKTLLQNAENNITTKTEIKSNAAGKYEVHADQPGKMTVVFSKDGYLPFNIEINISQSSYLQLQIKGTPIQQEVRLNKRTEKLPVDIYNGCKISFNPTERAFTATPLKRYLQAYQIKFSKGLKTPEKLVKKINNSLEDGELKIFLANIASHDDVKAIVANTTNTLDAEKWTIFFELNKPEEFVKRFENNQDAFLNITKLLNDEEVKFDIVSFKTNEKKSTIIDPTHTHFITYTLTIKNNKNEIKKYDFYFANTLNGWKLHRFITENYE</sequence>
<gene>
    <name evidence="2" type="ORF">DNU06_13185</name>
</gene>
<evidence type="ECO:0000256" key="1">
    <source>
        <dbReference type="SAM" id="SignalP"/>
    </source>
</evidence>
<feature type="chain" id="PRO_5015980981" description="Carboxypeptidase regulatory-like domain-containing protein" evidence="1">
    <location>
        <begin position="20"/>
        <end position="317"/>
    </location>
</feature>
<dbReference type="AlphaFoldDB" id="A0A2W1MYM9"/>
<organism evidence="2 3">
    <name type="scientific">Putridiphycobacter roseus</name>
    <dbReference type="NCBI Taxonomy" id="2219161"/>
    <lineage>
        <taxon>Bacteria</taxon>
        <taxon>Pseudomonadati</taxon>
        <taxon>Bacteroidota</taxon>
        <taxon>Flavobacteriia</taxon>
        <taxon>Flavobacteriales</taxon>
        <taxon>Crocinitomicaceae</taxon>
        <taxon>Putridiphycobacter</taxon>
    </lineage>
</organism>
<dbReference type="SUPFAM" id="SSF49464">
    <property type="entry name" value="Carboxypeptidase regulatory domain-like"/>
    <property type="match status" value="1"/>
</dbReference>
<evidence type="ECO:0008006" key="4">
    <source>
        <dbReference type="Google" id="ProtNLM"/>
    </source>
</evidence>
<feature type="signal peptide" evidence="1">
    <location>
        <begin position="1"/>
        <end position="19"/>
    </location>
</feature>
<evidence type="ECO:0000313" key="2">
    <source>
        <dbReference type="EMBL" id="PZE16494.1"/>
    </source>
</evidence>
<name>A0A2W1MYM9_9FLAO</name>